<dbReference type="InterPro" id="IPR032710">
    <property type="entry name" value="NTF2-like_dom_sf"/>
</dbReference>
<dbReference type="GO" id="GO:0003677">
    <property type="term" value="F:DNA binding"/>
    <property type="evidence" value="ECO:0007669"/>
    <property type="project" value="InterPro"/>
</dbReference>
<dbReference type="STRING" id="401053.AciPR4_1362"/>
<dbReference type="PANTHER" id="PTHR30173:SF36">
    <property type="entry name" value="ECF RNA POLYMERASE SIGMA FACTOR SIGJ"/>
    <property type="match status" value="1"/>
</dbReference>
<reference evidence="4 5" key="1">
    <citation type="journal article" date="2012" name="Stand. Genomic Sci.">
        <title>Complete genome sequence of Terriglobus saanensis type strain SP1PR4(T), an Acidobacteria from tundra soil.</title>
        <authorList>
            <person name="Rawat S.R."/>
            <person name="Mannisto M.K."/>
            <person name="Starovoytov V."/>
            <person name="Goodwin L."/>
            <person name="Nolan M."/>
            <person name="Hauser L."/>
            <person name="Land M."/>
            <person name="Davenport K.W."/>
            <person name="Woyke T."/>
            <person name="Haggblom M.M."/>
        </authorList>
    </citation>
    <scope>NUCLEOTIDE SEQUENCE</scope>
    <source>
        <strain evidence="5">ATCC BAA-1853 / DSM 23119 / SP1PR4</strain>
    </source>
</reference>
<evidence type="ECO:0000313" key="5">
    <source>
        <dbReference type="Proteomes" id="UP000006844"/>
    </source>
</evidence>
<dbReference type="InterPro" id="IPR013249">
    <property type="entry name" value="RNA_pol_sigma70_r4_t2"/>
</dbReference>
<dbReference type="OrthoDB" id="3211555at2"/>
<organism evidence="4 5">
    <name type="scientific">Terriglobus saanensis (strain ATCC BAA-1853 / DSM 23119 / SP1PR4)</name>
    <dbReference type="NCBI Taxonomy" id="401053"/>
    <lineage>
        <taxon>Bacteria</taxon>
        <taxon>Pseudomonadati</taxon>
        <taxon>Acidobacteriota</taxon>
        <taxon>Terriglobia</taxon>
        <taxon>Terriglobales</taxon>
        <taxon>Acidobacteriaceae</taxon>
        <taxon>Terriglobus</taxon>
    </lineage>
</organism>
<dbReference type="Pfam" id="PF08281">
    <property type="entry name" value="Sigma70_r4_2"/>
    <property type="match status" value="1"/>
</dbReference>
<keyword evidence="5" id="KW-1185">Reference proteome</keyword>
<sequence>MHKDSPDLGSIEEDALKAFKSVRARLFGIAYRMLGSAADAEDLVQDVWLRWQTTDRSVVLDAGAFLATITVRLAINEAQSARSRHETYVGSWLPEPVDTSEDPYLGAERGEALEFAVLLLLEKLSATERAAYVLREAFDYPYQQIAEILQITEANLRQHVSRARKHIADGRRASVDLTEQRRLLGAFIAAAQKGDLAALEELFAADIVSNADGGGIVRAARAPVEGRERVAKFITAVAPHFWKGVEVEFIEANGQPAALIVRDGSAVALAMIDATAEGIAQILWVMRPSKLMGVSRLLQGPRALL</sequence>
<dbReference type="NCBIfam" id="TIGR02937">
    <property type="entry name" value="sigma70-ECF"/>
    <property type="match status" value="1"/>
</dbReference>
<dbReference type="GO" id="GO:0006352">
    <property type="term" value="P:DNA-templated transcription initiation"/>
    <property type="evidence" value="ECO:0007669"/>
    <property type="project" value="InterPro"/>
</dbReference>
<dbReference type="eggNOG" id="COG1595">
    <property type="taxonomic scope" value="Bacteria"/>
</dbReference>
<dbReference type="Gene3D" id="1.10.1740.10">
    <property type="match status" value="1"/>
</dbReference>
<name>E8V031_TERSS</name>
<dbReference type="SUPFAM" id="SSF54427">
    <property type="entry name" value="NTF2-like"/>
    <property type="match status" value="1"/>
</dbReference>
<evidence type="ECO:0000313" key="4">
    <source>
        <dbReference type="EMBL" id="ADV82186.1"/>
    </source>
</evidence>
<dbReference type="InterPro" id="IPR007627">
    <property type="entry name" value="RNA_pol_sigma70_r2"/>
</dbReference>
<feature type="domain" description="RNA polymerase sigma factor 70 region 4 type 2" evidence="3">
    <location>
        <begin position="116"/>
        <end position="167"/>
    </location>
</feature>
<comment type="subunit">
    <text evidence="1">Interacts transiently with the RNA polymerase catalytic core formed by RpoA, RpoB, RpoC and RpoZ (2 alpha, 1 beta, 1 beta' and 1 omega subunit) to form the RNA polymerase holoenzyme that can initiate transcription.</text>
</comment>
<dbReference type="GO" id="GO:0016987">
    <property type="term" value="F:sigma factor activity"/>
    <property type="evidence" value="ECO:0007669"/>
    <property type="project" value="InterPro"/>
</dbReference>
<feature type="domain" description="RNA polymerase sigma-70 region 2" evidence="2">
    <location>
        <begin position="19"/>
        <end position="82"/>
    </location>
</feature>
<dbReference type="NCBIfam" id="TIGR02957">
    <property type="entry name" value="SigX4"/>
    <property type="match status" value="1"/>
</dbReference>
<dbReference type="InterPro" id="IPR014303">
    <property type="entry name" value="RNA_pol_sigma-70_ECF"/>
</dbReference>
<dbReference type="Gene3D" id="1.10.10.10">
    <property type="entry name" value="Winged helix-like DNA-binding domain superfamily/Winged helix DNA-binding domain"/>
    <property type="match status" value="1"/>
</dbReference>
<dbReference type="HOGENOM" id="CLU_047691_22_0_0"/>
<dbReference type="RefSeq" id="WP_013567919.1">
    <property type="nucleotide sequence ID" value="NC_014963.1"/>
</dbReference>
<evidence type="ECO:0000259" key="3">
    <source>
        <dbReference type="Pfam" id="PF08281"/>
    </source>
</evidence>
<dbReference type="InterPro" id="IPR014284">
    <property type="entry name" value="RNA_pol_sigma-70_dom"/>
</dbReference>
<dbReference type="SUPFAM" id="SSF88659">
    <property type="entry name" value="Sigma3 and sigma4 domains of RNA polymerase sigma factors"/>
    <property type="match status" value="1"/>
</dbReference>
<accession>E8V031</accession>
<evidence type="ECO:0000256" key="1">
    <source>
        <dbReference type="ARBA" id="ARBA00011344"/>
    </source>
</evidence>
<dbReference type="Pfam" id="PF04542">
    <property type="entry name" value="Sigma70_r2"/>
    <property type="match status" value="1"/>
</dbReference>
<dbReference type="KEGG" id="tsa:AciPR4_1362"/>
<evidence type="ECO:0000259" key="2">
    <source>
        <dbReference type="Pfam" id="PF04542"/>
    </source>
</evidence>
<dbReference type="AlphaFoldDB" id="E8V031"/>
<dbReference type="Gene3D" id="3.10.450.50">
    <property type="match status" value="1"/>
</dbReference>
<dbReference type="InterPro" id="IPR013325">
    <property type="entry name" value="RNA_pol_sigma_r2"/>
</dbReference>
<gene>
    <name evidence="4" type="ordered locus">AciPR4_1362</name>
</gene>
<dbReference type="Proteomes" id="UP000006844">
    <property type="component" value="Chromosome"/>
</dbReference>
<proteinExistence type="predicted"/>
<dbReference type="InterPro" id="IPR036388">
    <property type="entry name" value="WH-like_DNA-bd_sf"/>
</dbReference>
<dbReference type="InterPro" id="IPR013324">
    <property type="entry name" value="RNA_pol_sigma_r3/r4-like"/>
</dbReference>
<protein>
    <submittedName>
        <fullName evidence="4">RNA polymerase, sigma-24 subunit, ECF subfamily</fullName>
    </submittedName>
</protein>
<dbReference type="SUPFAM" id="SSF88946">
    <property type="entry name" value="Sigma2 domain of RNA polymerase sigma factors"/>
    <property type="match status" value="1"/>
</dbReference>
<dbReference type="InterPro" id="IPR052704">
    <property type="entry name" value="ECF_Sigma-70_Domain"/>
</dbReference>
<dbReference type="EMBL" id="CP002467">
    <property type="protein sequence ID" value="ADV82186.1"/>
    <property type="molecule type" value="Genomic_DNA"/>
</dbReference>
<dbReference type="PANTHER" id="PTHR30173">
    <property type="entry name" value="SIGMA 19 FACTOR"/>
    <property type="match status" value="1"/>
</dbReference>